<keyword evidence="9" id="KW-0739">Sodium transport</keyword>
<feature type="transmembrane region" description="Helical" evidence="10">
    <location>
        <begin position="36"/>
        <end position="56"/>
    </location>
</feature>
<dbReference type="PANTHER" id="PTHR10110">
    <property type="entry name" value="SODIUM/HYDROGEN EXCHANGER"/>
    <property type="match status" value="1"/>
</dbReference>
<keyword evidence="5 10" id="KW-1133">Transmembrane helix</keyword>
<evidence type="ECO:0000256" key="6">
    <source>
        <dbReference type="ARBA" id="ARBA00023053"/>
    </source>
</evidence>
<dbReference type="InterPro" id="IPR000595">
    <property type="entry name" value="cNMP-bd_dom"/>
</dbReference>
<feature type="transmembrane region" description="Helical" evidence="10">
    <location>
        <begin position="157"/>
        <end position="177"/>
    </location>
</feature>
<accession>A0AA38I192</accession>
<evidence type="ECO:0000256" key="10">
    <source>
        <dbReference type="SAM" id="Phobius"/>
    </source>
</evidence>
<dbReference type="CDD" id="cd00038">
    <property type="entry name" value="CAP_ED"/>
    <property type="match status" value="1"/>
</dbReference>
<evidence type="ECO:0000256" key="1">
    <source>
        <dbReference type="ARBA" id="ARBA00004651"/>
    </source>
</evidence>
<feature type="transmembrane region" description="Helical" evidence="10">
    <location>
        <begin position="279"/>
        <end position="295"/>
    </location>
</feature>
<feature type="chain" id="PRO_5041352419" description="Cyclic nucleotide-binding domain-containing protein" evidence="11">
    <location>
        <begin position="21"/>
        <end position="1255"/>
    </location>
</feature>
<dbReference type="Pfam" id="PF00027">
    <property type="entry name" value="cNMP_binding"/>
    <property type="match status" value="1"/>
</dbReference>
<dbReference type="GO" id="GO:0005886">
    <property type="term" value="C:plasma membrane"/>
    <property type="evidence" value="ECO:0007669"/>
    <property type="project" value="UniProtKB-SubCell"/>
</dbReference>
<organism evidence="13 14">
    <name type="scientific">Zophobas morio</name>
    <dbReference type="NCBI Taxonomy" id="2755281"/>
    <lineage>
        <taxon>Eukaryota</taxon>
        <taxon>Metazoa</taxon>
        <taxon>Ecdysozoa</taxon>
        <taxon>Arthropoda</taxon>
        <taxon>Hexapoda</taxon>
        <taxon>Insecta</taxon>
        <taxon>Pterygota</taxon>
        <taxon>Neoptera</taxon>
        <taxon>Endopterygota</taxon>
        <taxon>Coleoptera</taxon>
        <taxon>Polyphaga</taxon>
        <taxon>Cucujiformia</taxon>
        <taxon>Tenebrionidae</taxon>
        <taxon>Zophobas</taxon>
    </lineage>
</organism>
<feature type="transmembrane region" description="Helical" evidence="10">
    <location>
        <begin position="415"/>
        <end position="439"/>
    </location>
</feature>
<feature type="transmembrane region" description="Helical" evidence="10">
    <location>
        <begin position="748"/>
        <end position="769"/>
    </location>
</feature>
<gene>
    <name evidence="13" type="ORF">Zmor_020391</name>
</gene>
<feature type="transmembrane region" description="Helical" evidence="10">
    <location>
        <begin position="673"/>
        <end position="695"/>
    </location>
</feature>
<dbReference type="GO" id="GO:0015385">
    <property type="term" value="F:sodium:proton antiporter activity"/>
    <property type="evidence" value="ECO:0007669"/>
    <property type="project" value="InterPro"/>
</dbReference>
<reference evidence="13" key="1">
    <citation type="journal article" date="2023" name="G3 (Bethesda)">
        <title>Whole genome assemblies of Zophobas morio and Tenebrio molitor.</title>
        <authorList>
            <person name="Kaur S."/>
            <person name="Stinson S.A."/>
            <person name="diCenzo G.C."/>
        </authorList>
    </citation>
    <scope>NUCLEOTIDE SEQUENCE</scope>
    <source>
        <strain evidence="13">QUZm001</strain>
    </source>
</reference>
<dbReference type="PROSITE" id="PS50042">
    <property type="entry name" value="CNMP_BINDING_3"/>
    <property type="match status" value="1"/>
</dbReference>
<dbReference type="GO" id="GO:0051453">
    <property type="term" value="P:regulation of intracellular pH"/>
    <property type="evidence" value="ECO:0007669"/>
    <property type="project" value="TreeGrafter"/>
</dbReference>
<dbReference type="GO" id="GO:0015386">
    <property type="term" value="F:potassium:proton antiporter activity"/>
    <property type="evidence" value="ECO:0007669"/>
    <property type="project" value="TreeGrafter"/>
</dbReference>
<dbReference type="InterPro" id="IPR018422">
    <property type="entry name" value="Cation/H_exchanger_CPA1"/>
</dbReference>
<dbReference type="InterPro" id="IPR006153">
    <property type="entry name" value="Cation/H_exchanger_TM"/>
</dbReference>
<feature type="transmembrane region" description="Helical" evidence="10">
    <location>
        <begin position="131"/>
        <end position="151"/>
    </location>
</feature>
<dbReference type="PANTHER" id="PTHR10110:SF86">
    <property type="entry name" value="SODIUM_HYDROGEN EXCHANGER 7"/>
    <property type="match status" value="1"/>
</dbReference>
<keyword evidence="14" id="KW-1185">Reference proteome</keyword>
<dbReference type="SUPFAM" id="SSF51206">
    <property type="entry name" value="cAMP-binding domain-like"/>
    <property type="match status" value="1"/>
</dbReference>
<feature type="signal peptide" evidence="11">
    <location>
        <begin position="1"/>
        <end position="20"/>
    </location>
</feature>
<dbReference type="GO" id="GO:0098719">
    <property type="term" value="P:sodium ion import across plasma membrane"/>
    <property type="evidence" value="ECO:0007669"/>
    <property type="project" value="TreeGrafter"/>
</dbReference>
<keyword evidence="11" id="KW-0732">Signal</keyword>
<sequence length="1255" mass="144276">MLRKSLIFTLIFMFCRTAVSYSLIEEDKELLDDNFYLKYLFWAACIVFTGVSRHLIRSYDIGISYSIVCIFVGILWGVAALYNPWVYKITKVAQSNTIVFSLGRLYVPTIIFTTAFSIDTYIFYKCLAQILIISGPAALLCVLLTSAMAELIQDKLTFVQCLMFGVISISIYPMDVLGYLKESNVHAKYIISLLHGETLIATVLSSHLYYCLFRFEEGWIAKWYQFVMSFARFTLGFPLGYILGKLGIHLMKFSFNSTPQLMLLTTAACYAGYFFSRWIATAEILTTVVIGVMMASERHALPEETQQALQSQWKLLSCAFNGIIFITLGARAPSLFKDNMYFKHYILIFVTYLVANISRFLSLVVFLPILKRLGYELTFQHIIICAWCGLKNPLTLVAASDLAGYIPNKTEQTTWIFLHILGLYVLMLLINGTFLPVLLRTLGFAEISTTRQVNMNNCLKYIYESRTRMITILKMDRFLSDANWPLVVSTTILKHPYKKTNVTDDQNMDENEEEADMFLGYRFTYCPDCQKHIPNEPSPKEFREMTKEARRRVLKLKKTIYSRQYENALLTRDGVRTLHQAVEIALDTEEAKIEVEGLLKMFDRENNVCKYLRNHLQTILQTKTDAHVPPRNKFYLFCYRMVNHMLYLLFVACTVSFNIALLTVDSVPNLMDIMGQLEVACHFLAFFLYFLDFWMRLFSVSHTSVWKVGFPSFFKSFWSILVFVLMLLNLLLNIFMVTLIETVGTQTLHYILEIVTVVVASFRVLEIFARIKYFSWFLKIPTIGLKHADMRVNAHRAFAYELGKNYISGEEEILENLHRIVDNEKIRMDLKNTAEEERHTLSRKLALAQKTRPVVASTVKTKAATRAVLNSMKDDIHELKVSGWVDDNEYNKLLKSIAERYKYVSTMNFIESSAPKLIFQEVPYMANDNVLINFLWSNIATRKYDPGDIVIDEGEEANGIYILVTGLLLVQYIPNETVLNLLKETGSLPVIDYLCISSMEQSNYEYFIPGNTIGELSTLTKRSYDGRITADTHSEAFFLSADTIKRAIQMDPDPVNGLECRIWKSIGFKMAIELMMRVPAYRTLTHDKIQYFVERAFVPNLSNYKIFVVNEMMHDIILLEGFVIDYNTRDIYKAPCYIPRAVQKLVLPKSSLVTVQTTLETKLMIVPAKDYNEYDIMFSVEEVATLVDTTNTKCLHHLIKDKLLLTSGDSRHKSLKMAVANELKKSKTKSTESVKSKITFVSSGTLKDSKNVFDT</sequence>
<evidence type="ECO:0000256" key="5">
    <source>
        <dbReference type="ARBA" id="ARBA00022989"/>
    </source>
</evidence>
<feature type="domain" description="Cyclic nucleotide-binding" evidence="12">
    <location>
        <begin position="935"/>
        <end position="1048"/>
    </location>
</feature>
<dbReference type="AlphaFoldDB" id="A0AA38I192"/>
<dbReference type="Pfam" id="PF00999">
    <property type="entry name" value="Na_H_Exchanger"/>
    <property type="match status" value="1"/>
</dbReference>
<dbReference type="Proteomes" id="UP001168821">
    <property type="component" value="Unassembled WGS sequence"/>
</dbReference>
<evidence type="ECO:0000256" key="8">
    <source>
        <dbReference type="ARBA" id="ARBA00023136"/>
    </source>
</evidence>
<keyword evidence="7" id="KW-0406">Ion transport</keyword>
<evidence type="ECO:0000256" key="9">
    <source>
        <dbReference type="ARBA" id="ARBA00023201"/>
    </source>
</evidence>
<feature type="transmembrane region" description="Helical" evidence="10">
    <location>
        <begin position="345"/>
        <end position="370"/>
    </location>
</feature>
<evidence type="ECO:0000259" key="12">
    <source>
        <dbReference type="PROSITE" id="PS50042"/>
    </source>
</evidence>
<keyword evidence="8 10" id="KW-0472">Membrane</keyword>
<keyword evidence="3" id="KW-1003">Cell membrane</keyword>
<keyword evidence="2" id="KW-0813">Transport</keyword>
<dbReference type="InterPro" id="IPR014710">
    <property type="entry name" value="RmlC-like_jellyroll"/>
</dbReference>
<feature type="transmembrane region" description="Helical" evidence="10">
    <location>
        <begin position="315"/>
        <end position="333"/>
    </location>
</feature>
<evidence type="ECO:0000256" key="11">
    <source>
        <dbReference type="SAM" id="SignalP"/>
    </source>
</evidence>
<evidence type="ECO:0000256" key="2">
    <source>
        <dbReference type="ARBA" id="ARBA00022448"/>
    </source>
</evidence>
<dbReference type="PROSITE" id="PS00888">
    <property type="entry name" value="CNMP_BINDING_1"/>
    <property type="match status" value="1"/>
</dbReference>
<evidence type="ECO:0000313" key="13">
    <source>
        <dbReference type="EMBL" id="KAJ3648598.1"/>
    </source>
</evidence>
<comment type="caution">
    <text evidence="13">The sequence shown here is derived from an EMBL/GenBank/DDBJ whole genome shotgun (WGS) entry which is preliminary data.</text>
</comment>
<evidence type="ECO:0000313" key="14">
    <source>
        <dbReference type="Proteomes" id="UP001168821"/>
    </source>
</evidence>
<feature type="transmembrane region" description="Helical" evidence="10">
    <location>
        <begin position="105"/>
        <end position="124"/>
    </location>
</feature>
<evidence type="ECO:0000256" key="4">
    <source>
        <dbReference type="ARBA" id="ARBA00022692"/>
    </source>
</evidence>
<dbReference type="InterPro" id="IPR018488">
    <property type="entry name" value="cNMP-bd_CS"/>
</dbReference>
<dbReference type="InterPro" id="IPR018490">
    <property type="entry name" value="cNMP-bd_dom_sf"/>
</dbReference>
<evidence type="ECO:0000256" key="7">
    <source>
        <dbReference type="ARBA" id="ARBA00023065"/>
    </source>
</evidence>
<protein>
    <recommendedName>
        <fullName evidence="12">Cyclic nucleotide-binding domain-containing protein</fullName>
    </recommendedName>
</protein>
<feature type="transmembrane region" description="Helical" evidence="10">
    <location>
        <begin position="222"/>
        <end position="243"/>
    </location>
</feature>
<feature type="transmembrane region" description="Helical" evidence="10">
    <location>
        <begin position="716"/>
        <end position="736"/>
    </location>
</feature>
<name>A0AA38I192_9CUCU</name>
<keyword evidence="4 10" id="KW-0812">Transmembrane</keyword>
<proteinExistence type="predicted"/>
<keyword evidence="6" id="KW-0915">Sodium</keyword>
<dbReference type="Gene3D" id="2.60.120.10">
    <property type="entry name" value="Jelly Rolls"/>
    <property type="match status" value="1"/>
</dbReference>
<feature type="transmembrane region" description="Helical" evidence="10">
    <location>
        <begin position="641"/>
        <end position="661"/>
    </location>
</feature>
<evidence type="ECO:0000256" key="3">
    <source>
        <dbReference type="ARBA" id="ARBA00022475"/>
    </source>
</evidence>
<dbReference type="EMBL" id="JALNTZ010000006">
    <property type="protein sequence ID" value="KAJ3648598.1"/>
    <property type="molecule type" value="Genomic_DNA"/>
</dbReference>
<feature type="transmembrane region" description="Helical" evidence="10">
    <location>
        <begin position="63"/>
        <end position="85"/>
    </location>
</feature>
<comment type="subcellular location">
    <subcellularLocation>
        <location evidence="1">Cell membrane</location>
        <topology evidence="1">Multi-pass membrane protein</topology>
    </subcellularLocation>
</comment>